<dbReference type="GeneID" id="6189686"/>
<dbReference type="InterPro" id="IPR036259">
    <property type="entry name" value="MFS_trans_sf"/>
</dbReference>
<evidence type="ECO:0000256" key="1">
    <source>
        <dbReference type="ARBA" id="ARBA00004141"/>
    </source>
</evidence>
<reference evidence="8" key="2">
    <citation type="submission" date="2008-07" db="EMBL/GenBank/DDBJ databases">
        <authorList>
            <person name="Genoscope - CEA"/>
        </authorList>
    </citation>
    <scope>NUCLEOTIDE SEQUENCE</scope>
    <source>
        <strain evidence="8">S mat+</strain>
    </source>
</reference>
<dbReference type="FunFam" id="1.20.1250.20:FF:000018">
    <property type="entry name" value="MFS transporter permease"/>
    <property type="match status" value="1"/>
</dbReference>
<dbReference type="Gene3D" id="1.20.1250.20">
    <property type="entry name" value="MFS general substrate transporter like domains"/>
    <property type="match status" value="1"/>
</dbReference>
<dbReference type="InterPro" id="IPR020846">
    <property type="entry name" value="MFS_dom"/>
</dbReference>
<reference evidence="8 10" key="1">
    <citation type="journal article" date="2008" name="Genome Biol.">
        <title>The genome sequence of the model ascomycete fungus Podospora anserina.</title>
        <authorList>
            <person name="Espagne E."/>
            <person name="Lespinet O."/>
            <person name="Malagnac F."/>
            <person name="Da Silva C."/>
            <person name="Jaillon O."/>
            <person name="Porcel B.M."/>
            <person name="Couloux A."/>
            <person name="Aury J.-M."/>
            <person name="Segurens B."/>
            <person name="Poulain J."/>
            <person name="Anthouard V."/>
            <person name="Grossetete S."/>
            <person name="Khalili H."/>
            <person name="Coppin E."/>
            <person name="Dequard-Chablat M."/>
            <person name="Picard M."/>
            <person name="Contamine V."/>
            <person name="Arnaise S."/>
            <person name="Bourdais A."/>
            <person name="Berteaux-Lecellier V."/>
            <person name="Gautheret D."/>
            <person name="de Vries R.P."/>
            <person name="Battaglia E."/>
            <person name="Coutinho P.M."/>
            <person name="Danchin E.G.J."/>
            <person name="Henrissat B."/>
            <person name="El Khoury R."/>
            <person name="Sainsard-Chanet A."/>
            <person name="Boivin A."/>
            <person name="Pinan-Lucarre B."/>
            <person name="Sellem C.H."/>
            <person name="Debuchy R."/>
            <person name="Wincker P."/>
            <person name="Weissenbach J."/>
            <person name="Silar P."/>
        </authorList>
    </citation>
    <scope>NUCLEOTIDE SEQUENCE [LARGE SCALE GENOMIC DNA]</scope>
    <source>
        <strain evidence="10">S / ATCC MYA-4624 / DSM 980 / FGSC 10383</strain>
        <strain evidence="8">S mat+</strain>
    </source>
</reference>
<feature type="transmembrane region" description="Helical" evidence="6">
    <location>
        <begin position="289"/>
        <end position="310"/>
    </location>
</feature>
<reference evidence="10" key="3">
    <citation type="journal article" date="2014" name="Genetics">
        <title>Maintaining two mating types: Structure of the mating type locus and its role in heterokaryosis in Podospora anserina.</title>
        <authorList>
            <person name="Grognet P."/>
            <person name="Bidard F."/>
            <person name="Kuchly C."/>
            <person name="Tong L.C.H."/>
            <person name="Coppin E."/>
            <person name="Benkhali J.A."/>
            <person name="Couloux A."/>
            <person name="Wincker P."/>
            <person name="Debuchy R."/>
            <person name="Silar P."/>
        </authorList>
    </citation>
    <scope>GENOME REANNOTATION</scope>
    <source>
        <strain evidence="10">S / ATCC MYA-4624 / DSM 980 / FGSC 10383</strain>
    </source>
</reference>
<keyword evidence="10" id="KW-1185">Reference proteome</keyword>
<accession>B2ANX2</accession>
<feature type="transmembrane region" description="Helical" evidence="6">
    <location>
        <begin position="158"/>
        <end position="181"/>
    </location>
</feature>
<organism evidence="8">
    <name type="scientific">Podospora anserina (strain S / ATCC MYA-4624 / DSM 980 / FGSC 10383)</name>
    <name type="common">Pleurage anserina</name>
    <dbReference type="NCBI Taxonomy" id="515849"/>
    <lineage>
        <taxon>Eukaryota</taxon>
        <taxon>Fungi</taxon>
        <taxon>Dikarya</taxon>
        <taxon>Ascomycota</taxon>
        <taxon>Pezizomycotina</taxon>
        <taxon>Sordariomycetes</taxon>
        <taxon>Sordariomycetidae</taxon>
        <taxon>Sordariales</taxon>
        <taxon>Podosporaceae</taxon>
        <taxon>Podospora</taxon>
        <taxon>Podospora anserina</taxon>
    </lineage>
</organism>
<proteinExistence type="predicted"/>
<dbReference type="PANTHER" id="PTHR43791:SF5">
    <property type="entry name" value="MAJOR FACILITATOR SUPERFAMILY (MFS) PROFILE DOMAIN-CONTAINING PROTEIN"/>
    <property type="match status" value="1"/>
</dbReference>
<keyword evidence="5 6" id="KW-0472">Membrane</keyword>
<dbReference type="PROSITE" id="PS50850">
    <property type="entry name" value="MFS"/>
    <property type="match status" value="1"/>
</dbReference>
<protein>
    <submittedName>
        <fullName evidence="8">Podospora anserina S mat+ genomic DNA chromosome 7, supercontig 3</fullName>
    </submittedName>
    <submittedName>
        <fullName evidence="9">Transporter</fullName>
    </submittedName>
</protein>
<dbReference type="Proteomes" id="UP000001197">
    <property type="component" value="Chromosome 7"/>
</dbReference>
<dbReference type="OrthoDB" id="2962993at2759"/>
<comment type="subcellular location">
    <subcellularLocation>
        <location evidence="1">Membrane</location>
        <topology evidence="1">Multi-pass membrane protein</topology>
    </subcellularLocation>
</comment>
<dbReference type="AlphaFoldDB" id="B2ANX2"/>
<evidence type="ECO:0000256" key="3">
    <source>
        <dbReference type="ARBA" id="ARBA00022692"/>
    </source>
</evidence>
<dbReference type="EMBL" id="FO904942">
    <property type="protein sequence ID" value="CDP32737.1"/>
    <property type="molecule type" value="Genomic_DNA"/>
</dbReference>
<dbReference type="GO" id="GO:0022857">
    <property type="term" value="F:transmembrane transporter activity"/>
    <property type="evidence" value="ECO:0007669"/>
    <property type="project" value="InterPro"/>
</dbReference>
<dbReference type="Pfam" id="PF07690">
    <property type="entry name" value="MFS_1"/>
    <property type="match status" value="1"/>
</dbReference>
<dbReference type="InterPro" id="IPR011701">
    <property type="entry name" value="MFS"/>
</dbReference>
<feature type="transmembrane region" description="Helical" evidence="6">
    <location>
        <begin position="348"/>
        <end position="368"/>
    </location>
</feature>
<keyword evidence="2" id="KW-0813">Transport</keyword>
<sequence length="519" mass="57289">MAAEVDSALPAEDAIHTEKALGTLPHEENPRLDKILNRKFDLHILPWLFGIWSVESYSHSHILTFSHSHNPRLFSFIDRSNIGNARLAGLPEDLGIAGVGTQFNLALLVFYIPYILVDVPSNLLLKKFRAGVYLPSLITAWGVVCLSIGFVKSYAGLIVCRLLLGLFEGGILGGVIIYLAMFYKRHEMLYRSGLFYCAAPLSGAFGGLLAGALGNIEVGGYKRWPWIFFVEGAATVVFGIVCLFFMPDTPAASRFLTEEERDWALKRMKIDASGSTALETVDEEKFDWFWVWMAIKSPQMCFSLFLPSIVAGMGYTSTTAQLFTVPPNMAGFVVVILTAHFSDKVKNRGGFIAAGTVVGIAGYVMLLVSEQNAVKYAGTFLIAMGVFQASPMLMVGVGIWPDLRMMLTWFPGVGCQQPGSSLRQGSGSGHCDIHRQLLGIHWNVYLLATRCVCHPRPKYALGHSISLGALVITLFLTGLQVAYLSWENRKRDSGERDVRLVEGSVHRLGHRHPAFRYTL</sequence>
<feature type="transmembrane region" description="Helical" evidence="6">
    <location>
        <begin position="94"/>
        <end position="112"/>
    </location>
</feature>
<feature type="transmembrane region" description="Helical" evidence="6">
    <location>
        <begin position="226"/>
        <end position="246"/>
    </location>
</feature>
<dbReference type="eggNOG" id="KOG2533">
    <property type="taxonomic scope" value="Eukaryota"/>
</dbReference>
<dbReference type="EMBL" id="CU633873">
    <property type="protein sequence ID" value="CAP65676.1"/>
    <property type="molecule type" value="Genomic_DNA"/>
</dbReference>
<dbReference type="VEuPathDB" id="FungiDB:PODANS_7_1150"/>
<evidence type="ECO:0000313" key="9">
    <source>
        <dbReference type="EMBL" id="CDP32737.1"/>
    </source>
</evidence>
<dbReference type="PANTHER" id="PTHR43791">
    <property type="entry name" value="PERMEASE-RELATED"/>
    <property type="match status" value="1"/>
</dbReference>
<dbReference type="HOGENOM" id="CLU_001265_0_1_1"/>
<name>B2ANX2_PODAN</name>
<evidence type="ECO:0000256" key="2">
    <source>
        <dbReference type="ARBA" id="ARBA00022448"/>
    </source>
</evidence>
<dbReference type="SUPFAM" id="SSF103473">
    <property type="entry name" value="MFS general substrate transporter"/>
    <property type="match status" value="1"/>
</dbReference>
<dbReference type="GO" id="GO:0016020">
    <property type="term" value="C:membrane"/>
    <property type="evidence" value="ECO:0007669"/>
    <property type="project" value="UniProtKB-SubCell"/>
</dbReference>
<evidence type="ECO:0000313" key="10">
    <source>
        <dbReference type="Proteomes" id="UP000001197"/>
    </source>
</evidence>
<dbReference type="KEGG" id="pan:PODANSg2460"/>
<gene>
    <name evidence="8" type="ORF">PODANS_7_1150</name>
</gene>
<keyword evidence="3 6" id="KW-0812">Transmembrane</keyword>
<feature type="transmembrane region" description="Helical" evidence="6">
    <location>
        <begin position="193"/>
        <end position="214"/>
    </location>
</feature>
<feature type="transmembrane region" description="Helical" evidence="6">
    <location>
        <begin position="380"/>
        <end position="400"/>
    </location>
</feature>
<feature type="domain" description="Major facilitator superfamily (MFS) profile" evidence="7">
    <location>
        <begin position="64"/>
        <end position="519"/>
    </location>
</feature>
<feature type="transmembrane region" description="Helical" evidence="6">
    <location>
        <begin position="132"/>
        <end position="151"/>
    </location>
</feature>
<feature type="transmembrane region" description="Helical" evidence="6">
    <location>
        <begin position="465"/>
        <end position="486"/>
    </location>
</feature>
<reference evidence="9" key="4">
    <citation type="submission" date="2014-09" db="EMBL/GenBank/DDBJ databases">
        <title>Maintaining two mating types: Structure of the mating type locus and its role in heterokaryosis in Podospora anserina.</title>
        <authorList>
            <person name="Grognet P."/>
            <person name="Bidard F."/>
            <person name="Kuchly C."/>
            <person name="Chan Ho Tong L."/>
            <person name="Coppin E."/>
            <person name="Ait Benkhali J."/>
            <person name="Couloux A."/>
            <person name="Wincker P."/>
            <person name="Debuchy R."/>
            <person name="Silar P."/>
        </authorList>
    </citation>
    <scope>NUCLEOTIDE SEQUENCE</scope>
</reference>
<evidence type="ECO:0000313" key="8">
    <source>
        <dbReference type="EMBL" id="CAP65676.1"/>
    </source>
</evidence>
<keyword evidence="4 6" id="KW-1133">Transmembrane helix</keyword>
<evidence type="ECO:0000256" key="4">
    <source>
        <dbReference type="ARBA" id="ARBA00022989"/>
    </source>
</evidence>
<dbReference type="RefSeq" id="XP_001905435.1">
    <property type="nucleotide sequence ID" value="XM_001905400.1"/>
</dbReference>
<evidence type="ECO:0000256" key="6">
    <source>
        <dbReference type="SAM" id="Phobius"/>
    </source>
</evidence>
<evidence type="ECO:0000256" key="5">
    <source>
        <dbReference type="ARBA" id="ARBA00023136"/>
    </source>
</evidence>
<evidence type="ECO:0000259" key="7">
    <source>
        <dbReference type="PROSITE" id="PS50850"/>
    </source>
</evidence>
<feature type="transmembrane region" description="Helical" evidence="6">
    <location>
        <begin position="322"/>
        <end position="342"/>
    </location>
</feature>